<keyword evidence="5" id="KW-0393">Immunoglobulin domain</keyword>
<feature type="domain" description="Ig-like" evidence="7">
    <location>
        <begin position="23"/>
        <end position="135"/>
    </location>
</feature>
<evidence type="ECO:0000313" key="8">
    <source>
        <dbReference type="EMBL" id="CAF1480870.1"/>
    </source>
</evidence>
<dbReference type="GO" id="GO:0050839">
    <property type="term" value="F:cell adhesion molecule binding"/>
    <property type="evidence" value="ECO:0007669"/>
    <property type="project" value="TreeGrafter"/>
</dbReference>
<evidence type="ECO:0000313" key="9">
    <source>
        <dbReference type="EMBL" id="CAF1576108.1"/>
    </source>
</evidence>
<organism evidence="9 10">
    <name type="scientific">Adineta ricciae</name>
    <name type="common">Rotifer</name>
    <dbReference type="NCBI Taxonomy" id="249248"/>
    <lineage>
        <taxon>Eukaryota</taxon>
        <taxon>Metazoa</taxon>
        <taxon>Spiralia</taxon>
        <taxon>Gnathifera</taxon>
        <taxon>Rotifera</taxon>
        <taxon>Eurotatoria</taxon>
        <taxon>Bdelloidea</taxon>
        <taxon>Adinetida</taxon>
        <taxon>Adinetidae</taxon>
        <taxon>Adineta</taxon>
    </lineage>
</organism>
<proteinExistence type="predicted"/>
<comment type="caution">
    <text evidence="9">The sequence shown here is derived from an EMBL/GenBank/DDBJ whole genome shotgun (WGS) entry which is preliminary data.</text>
</comment>
<keyword evidence="2" id="KW-0472">Membrane</keyword>
<evidence type="ECO:0000256" key="2">
    <source>
        <dbReference type="ARBA" id="ARBA00023136"/>
    </source>
</evidence>
<dbReference type="InterPro" id="IPR007110">
    <property type="entry name" value="Ig-like_dom"/>
</dbReference>
<dbReference type="EMBL" id="CAJNOJ010000545">
    <property type="protein sequence ID" value="CAF1480870.1"/>
    <property type="molecule type" value="Genomic_DNA"/>
</dbReference>
<reference evidence="9" key="1">
    <citation type="submission" date="2021-02" db="EMBL/GenBank/DDBJ databases">
        <authorList>
            <person name="Nowell W R."/>
        </authorList>
    </citation>
    <scope>NUCLEOTIDE SEQUENCE</scope>
</reference>
<evidence type="ECO:0000256" key="6">
    <source>
        <dbReference type="SAM" id="SignalP"/>
    </source>
</evidence>
<dbReference type="Gene3D" id="2.60.40.10">
    <property type="entry name" value="Immunoglobulins"/>
    <property type="match status" value="2"/>
</dbReference>
<evidence type="ECO:0000256" key="1">
    <source>
        <dbReference type="ARBA" id="ARBA00004479"/>
    </source>
</evidence>
<dbReference type="GO" id="GO:0005886">
    <property type="term" value="C:plasma membrane"/>
    <property type="evidence" value="ECO:0007669"/>
    <property type="project" value="TreeGrafter"/>
</dbReference>
<keyword evidence="3" id="KW-1015">Disulfide bond</keyword>
<dbReference type="PROSITE" id="PS50835">
    <property type="entry name" value="IG_LIKE"/>
    <property type="match status" value="1"/>
</dbReference>
<evidence type="ECO:0000313" key="10">
    <source>
        <dbReference type="Proteomes" id="UP000663828"/>
    </source>
</evidence>
<dbReference type="OrthoDB" id="6413693at2759"/>
<dbReference type="GO" id="GO:0005911">
    <property type="term" value="C:cell-cell junction"/>
    <property type="evidence" value="ECO:0007669"/>
    <property type="project" value="TreeGrafter"/>
</dbReference>
<dbReference type="PANTHER" id="PTHR11640:SF31">
    <property type="entry name" value="IRREGULAR CHIASM C-ROUGHEST PROTEIN-RELATED"/>
    <property type="match status" value="1"/>
</dbReference>
<accession>A0A815YZ74</accession>
<evidence type="ECO:0000259" key="7">
    <source>
        <dbReference type="PROSITE" id="PS50835"/>
    </source>
</evidence>
<name>A0A815YZ74_ADIRI</name>
<comment type="subcellular location">
    <subcellularLocation>
        <location evidence="1">Membrane</location>
        <topology evidence="1">Single-pass type I membrane protein</topology>
    </subcellularLocation>
</comment>
<dbReference type="GO" id="GO:0098609">
    <property type="term" value="P:cell-cell adhesion"/>
    <property type="evidence" value="ECO:0007669"/>
    <property type="project" value="TreeGrafter"/>
</dbReference>
<evidence type="ECO:0000256" key="4">
    <source>
        <dbReference type="ARBA" id="ARBA00023180"/>
    </source>
</evidence>
<keyword evidence="4" id="KW-0325">Glycoprotein</keyword>
<gene>
    <name evidence="8" type="ORF">EDS130_LOCUS41429</name>
    <name evidence="9" type="ORF">XAT740_LOCUS44976</name>
</gene>
<dbReference type="Proteomes" id="UP000663852">
    <property type="component" value="Unassembled WGS sequence"/>
</dbReference>
<keyword evidence="10" id="KW-1185">Reference proteome</keyword>
<dbReference type="AlphaFoldDB" id="A0A815YZ74"/>
<evidence type="ECO:0000256" key="3">
    <source>
        <dbReference type="ARBA" id="ARBA00023157"/>
    </source>
</evidence>
<feature type="chain" id="PRO_5035608652" description="Ig-like domain-containing protein" evidence="6">
    <location>
        <begin position="19"/>
        <end position="387"/>
    </location>
</feature>
<dbReference type="EMBL" id="CAJNOR010005785">
    <property type="protein sequence ID" value="CAF1576108.1"/>
    <property type="molecule type" value="Genomic_DNA"/>
</dbReference>
<sequence>MLVLSIVLFLASVHLTHTSRTVLKLTFDPDEAYYPQGSMIEIRCEMFNADDTDESPQLWYVDSKTGKSAQITRALLNKPVENSPDIFKRNHNGRFEYVKQNHLRIRHVILDDTSRYECSCPDCEETLEKQVKELHVIKLAEPKWQIEPDWPMREYVNSRIKCTVDDFYPYIKHKVLRNHYDITAEGYSLLLNAKAYPQKFSWKATVIPTADWHNSTIHCAVTIGDSQHWAVKTLQVLFAPRFDMCFEEQVINKTQQNASITCTYAGNPKPEFIWFRKTDGTPLAGHTGITINTIDDYHGRYTDVVTFDRDALTTDYEQLLDDGFVVELKHLGEVQETRTISIIDSFYSTNAPKSCGSSTNTTRDLLYLTILFSFIMIQHLNSVISFY</sequence>
<feature type="signal peptide" evidence="6">
    <location>
        <begin position="1"/>
        <end position="18"/>
    </location>
</feature>
<dbReference type="InterPro" id="IPR013783">
    <property type="entry name" value="Ig-like_fold"/>
</dbReference>
<dbReference type="PANTHER" id="PTHR11640">
    <property type="entry name" value="NEPHRIN"/>
    <property type="match status" value="1"/>
</dbReference>
<dbReference type="Proteomes" id="UP000663828">
    <property type="component" value="Unassembled WGS sequence"/>
</dbReference>
<dbReference type="InterPro" id="IPR051275">
    <property type="entry name" value="Cell_adhesion_signaling"/>
</dbReference>
<dbReference type="InterPro" id="IPR036179">
    <property type="entry name" value="Ig-like_dom_sf"/>
</dbReference>
<dbReference type="SUPFAM" id="SSF48726">
    <property type="entry name" value="Immunoglobulin"/>
    <property type="match status" value="2"/>
</dbReference>
<protein>
    <recommendedName>
        <fullName evidence="7">Ig-like domain-containing protein</fullName>
    </recommendedName>
</protein>
<evidence type="ECO:0000256" key="5">
    <source>
        <dbReference type="ARBA" id="ARBA00023319"/>
    </source>
</evidence>
<keyword evidence="6" id="KW-0732">Signal</keyword>